<dbReference type="CDD" id="cd05151">
    <property type="entry name" value="ChoK-like"/>
    <property type="match status" value="1"/>
</dbReference>
<sequence length="489" mass="55039">MNAILFCAGVGRRFQPISFTCPKPLTPINGVPIVEQTLQMLRESGIERITLIVGYMAEKFAYLGDKYGVEFVFNPDHATRNTHSSLLLATDRLDGSLLIDGDVVFTKNVLSRVQPGKSQYVCQPTVHGLEWEVFPDETGRITRVEKWTATGHSMCGLSYWEGETAAALAKELHNCAPDDYWEEAVLRILDRVPVYATLIEEPFLQETDTISDALHYGLITHEEVARLSSVDFPAERLKGLTNSTWLVRDHTGVMRCLRIPGHGTGAFIDREQEPVIIGLIKDLNVTPESLFFPGGLKMTRFMSEHRVAVAEDLEPGFFASLAAKLKVLNSIPHTPESPLAPMLIADQITKFETLTKKTAPPAQRAWLLAKAREYDAEPQVLCHRDLALENILVSGDHGKDLLLIDFEYAGFAHPIWEIASFILESGMDPEAREQFATACGITEEREKTRLWEMESLVDYVWGLWGFERGYLEYSEKKLNRMLGRLETIL</sequence>
<dbReference type="InterPro" id="IPR011009">
    <property type="entry name" value="Kinase-like_dom_sf"/>
</dbReference>
<proteinExistence type="predicted"/>
<accession>A0A212JCH1</accession>
<dbReference type="SUPFAM" id="SSF56112">
    <property type="entry name" value="Protein kinase-like (PK-like)"/>
    <property type="match status" value="1"/>
</dbReference>
<dbReference type="PANTHER" id="PTHR43584:SF5">
    <property type="entry name" value="PROTEIN LICC"/>
    <property type="match status" value="1"/>
</dbReference>
<name>A0A212JCH1_9DELT</name>
<evidence type="ECO:0000256" key="1">
    <source>
        <dbReference type="ARBA" id="ARBA00022679"/>
    </source>
</evidence>
<keyword evidence="1" id="KW-0808">Transferase</keyword>
<dbReference type="InterPro" id="IPR008266">
    <property type="entry name" value="Tyr_kinase_AS"/>
</dbReference>
<dbReference type="Pfam" id="PF12804">
    <property type="entry name" value="NTP_transf_3"/>
    <property type="match status" value="1"/>
</dbReference>
<dbReference type="EMBL" id="FLUQ01000001">
    <property type="protein sequence ID" value="SBV97108.1"/>
    <property type="molecule type" value="Genomic_DNA"/>
</dbReference>
<reference evidence="4" key="1">
    <citation type="submission" date="2016-04" db="EMBL/GenBank/DDBJ databases">
        <authorList>
            <person name="Evans L.H."/>
            <person name="Alamgir A."/>
            <person name="Owens N."/>
            <person name="Weber N.D."/>
            <person name="Virtaneva K."/>
            <person name="Barbian K."/>
            <person name="Babar A."/>
            <person name="Rosenke K."/>
        </authorList>
    </citation>
    <scope>NUCLEOTIDE SEQUENCE</scope>
    <source>
        <strain evidence="4">86</strain>
    </source>
</reference>
<keyword evidence="2" id="KW-0548">Nucleotidyltransferase</keyword>
<dbReference type="Gene3D" id="3.90.550.10">
    <property type="entry name" value="Spore Coat Polysaccharide Biosynthesis Protein SpsA, Chain A"/>
    <property type="match status" value="1"/>
</dbReference>
<dbReference type="PANTHER" id="PTHR43584">
    <property type="entry name" value="NUCLEOTIDYL TRANSFERASE"/>
    <property type="match status" value="1"/>
</dbReference>
<dbReference type="GO" id="GO:0016779">
    <property type="term" value="F:nucleotidyltransferase activity"/>
    <property type="evidence" value="ECO:0007669"/>
    <property type="project" value="UniProtKB-KW"/>
</dbReference>
<dbReference type="InterPro" id="IPR029044">
    <property type="entry name" value="Nucleotide-diphossugar_trans"/>
</dbReference>
<dbReference type="SUPFAM" id="SSF53448">
    <property type="entry name" value="Nucleotide-diphospho-sugar transferases"/>
    <property type="match status" value="1"/>
</dbReference>
<gene>
    <name evidence="4" type="ORF">KL86DPRO_11160</name>
</gene>
<organism evidence="4">
    <name type="scientific">uncultured delta proteobacterium</name>
    <dbReference type="NCBI Taxonomy" id="34034"/>
    <lineage>
        <taxon>Bacteria</taxon>
        <taxon>Deltaproteobacteria</taxon>
        <taxon>environmental samples</taxon>
    </lineage>
</organism>
<dbReference type="InterPro" id="IPR025877">
    <property type="entry name" value="MobA-like_NTP_Trfase"/>
</dbReference>
<dbReference type="AlphaFoldDB" id="A0A212JCH1"/>
<evidence type="ECO:0000259" key="3">
    <source>
        <dbReference type="Pfam" id="PF12804"/>
    </source>
</evidence>
<evidence type="ECO:0000256" key="2">
    <source>
        <dbReference type="ARBA" id="ARBA00022695"/>
    </source>
</evidence>
<dbReference type="Gene3D" id="3.30.200.20">
    <property type="entry name" value="Phosphorylase Kinase, domain 1"/>
    <property type="match status" value="1"/>
</dbReference>
<dbReference type="InterPro" id="IPR050065">
    <property type="entry name" value="GlmU-like"/>
</dbReference>
<dbReference type="Pfam" id="PF01633">
    <property type="entry name" value="Choline_kinase"/>
    <property type="match status" value="1"/>
</dbReference>
<feature type="domain" description="MobA-like NTP transferase" evidence="3">
    <location>
        <begin position="3"/>
        <end position="112"/>
    </location>
</feature>
<keyword evidence="4" id="KW-0418">Kinase</keyword>
<protein>
    <submittedName>
        <fullName evidence="4">Choline/ethanolamine kinase</fullName>
    </submittedName>
</protein>
<dbReference type="Gene3D" id="3.90.1200.10">
    <property type="match status" value="1"/>
</dbReference>
<evidence type="ECO:0000313" key="4">
    <source>
        <dbReference type="EMBL" id="SBV97108.1"/>
    </source>
</evidence>
<dbReference type="CDD" id="cd02523">
    <property type="entry name" value="PC_cytidylyltransferase"/>
    <property type="match status" value="1"/>
</dbReference>
<dbReference type="GO" id="GO:0004672">
    <property type="term" value="F:protein kinase activity"/>
    <property type="evidence" value="ECO:0007669"/>
    <property type="project" value="InterPro"/>
</dbReference>
<dbReference type="PROSITE" id="PS00109">
    <property type="entry name" value="PROTEIN_KINASE_TYR"/>
    <property type="match status" value="1"/>
</dbReference>